<keyword evidence="3" id="KW-1003">Cell membrane</keyword>
<keyword evidence="2" id="KW-0813">Transport</keyword>
<dbReference type="EMBL" id="JAFMPM010000006">
    <property type="protein sequence ID" value="MBO0613516.1"/>
    <property type="molecule type" value="Genomic_DNA"/>
</dbReference>
<dbReference type="Proteomes" id="UP000664466">
    <property type="component" value="Unassembled WGS sequence"/>
</dbReference>
<reference evidence="10" key="2">
    <citation type="submission" date="2021-04" db="EMBL/GenBank/DDBJ databases">
        <title>Complete Genome and methylome analysis of Thiothrix fructosivorans ATCC 49748.</title>
        <authorList>
            <person name="Fomenkov A."/>
            <person name="Sun L."/>
            <person name="Vincze T."/>
            <person name="Grabovich M.Y."/>
            <person name="Roberts R.J."/>
        </authorList>
    </citation>
    <scope>NUCLEOTIDE SEQUENCE</scope>
    <source>
        <strain evidence="10">ATCC 49748</strain>
    </source>
</reference>
<name>A0A8B0SJN7_9GAMM</name>
<evidence type="ECO:0000256" key="7">
    <source>
        <dbReference type="ARBA" id="ARBA00023136"/>
    </source>
</evidence>
<feature type="transmembrane region" description="Helical" evidence="8">
    <location>
        <begin position="80"/>
        <end position="101"/>
    </location>
</feature>
<evidence type="ECO:0000256" key="4">
    <source>
        <dbReference type="ARBA" id="ARBA00022692"/>
    </source>
</evidence>
<evidence type="ECO:0000256" key="5">
    <source>
        <dbReference type="ARBA" id="ARBA00022989"/>
    </source>
</evidence>
<dbReference type="InterPro" id="IPR003445">
    <property type="entry name" value="Cat_transpt"/>
</dbReference>
<accession>A0A8B0SJN7</accession>
<feature type="transmembrane region" description="Helical" evidence="8">
    <location>
        <begin position="198"/>
        <end position="220"/>
    </location>
</feature>
<protein>
    <submittedName>
        <fullName evidence="10">Ktr system potassium transporter B</fullName>
    </submittedName>
</protein>
<feature type="transmembrane region" description="Helical" evidence="8">
    <location>
        <begin position="20"/>
        <end position="37"/>
    </location>
</feature>
<keyword evidence="11" id="KW-1185">Reference proteome</keyword>
<evidence type="ECO:0000313" key="9">
    <source>
        <dbReference type="EMBL" id="MBO0613516.1"/>
    </source>
</evidence>
<dbReference type="GO" id="GO:0005886">
    <property type="term" value="C:plasma membrane"/>
    <property type="evidence" value="ECO:0007669"/>
    <property type="project" value="UniProtKB-SubCell"/>
</dbReference>
<dbReference type="Pfam" id="PF02386">
    <property type="entry name" value="TrkH"/>
    <property type="match status" value="1"/>
</dbReference>
<proteinExistence type="predicted"/>
<keyword evidence="7 8" id="KW-0472">Membrane</keyword>
<organism evidence="10">
    <name type="scientific">Thiothrix fructosivorans</name>
    <dbReference type="NCBI Taxonomy" id="111770"/>
    <lineage>
        <taxon>Bacteria</taxon>
        <taxon>Pseudomonadati</taxon>
        <taxon>Pseudomonadota</taxon>
        <taxon>Gammaproteobacteria</taxon>
        <taxon>Thiotrichales</taxon>
        <taxon>Thiotrichaceae</taxon>
        <taxon>Thiothrix</taxon>
    </lineage>
</organism>
<evidence type="ECO:0000256" key="3">
    <source>
        <dbReference type="ARBA" id="ARBA00022475"/>
    </source>
</evidence>
<evidence type="ECO:0000256" key="2">
    <source>
        <dbReference type="ARBA" id="ARBA00022448"/>
    </source>
</evidence>
<evidence type="ECO:0000313" key="10">
    <source>
        <dbReference type="EMBL" id="QTX11059.1"/>
    </source>
</evidence>
<feature type="transmembrane region" description="Helical" evidence="8">
    <location>
        <begin position="411"/>
        <end position="431"/>
    </location>
</feature>
<feature type="transmembrane region" description="Helical" evidence="8">
    <location>
        <begin position="49"/>
        <end position="68"/>
    </location>
</feature>
<feature type="transmembrane region" description="Helical" evidence="8">
    <location>
        <begin position="134"/>
        <end position="155"/>
    </location>
</feature>
<keyword evidence="6" id="KW-0406">Ion transport</keyword>
<sequence>MFVFLRALAFQRSVRLPPPALLALSYAILIVIGMLLLKLPVATHNGIAWWDALFTAVSAVTVTGLAVVDTGSYFTSTGQAFILLLIQLGGLGIMVFAVLILSAMGLPIGMSHHVFLREDLNQTSVSELVRLLRVILRVVVVCELSGMALLAFVTVPEFGWAGGLWQALFHSISAFNNAGFGLFPDSAMRWATNPIVNFTLPMLVIIGGLGYSVMADMLQLRQWRLFSLHTKLMLVGTGVLLVWSTVIFAALEWDNVKTLGTLDSAIDRWQASWFQAVIARTAGFNSIDLAGMHDSTVLSFIAWMLIGGGSTSTAGGIKVTTFIVLILATVAFFRRQKQLHVFGRSIGMDEVLKVTAISVLTVLTLMAGMFFLTISNDGKFLDILFEATSALCTVGVSRGLTAQFDDTGRTILMLLMFIGRVGPLTLGFFLATQAAPRVRYPAGQIYLG</sequence>
<gene>
    <name evidence="10" type="ORF">J1836_001420</name>
    <name evidence="9" type="ORF">J1836_11395</name>
</gene>
<reference evidence="9 11" key="1">
    <citation type="submission" date="2021-03" db="EMBL/GenBank/DDBJ databases">
        <title>Draft genome and methylome analysis of Thiotrix fructosivoruns ATCC 49748.</title>
        <authorList>
            <person name="Fomenkov A."/>
            <person name="Grabovich M.Y."/>
            <person name="Roberts R.J."/>
        </authorList>
    </citation>
    <scope>NUCLEOTIDE SEQUENCE [LARGE SCALE GENOMIC DNA]</scope>
    <source>
        <strain evidence="9 11">ATCC 49748</strain>
    </source>
</reference>
<dbReference type="GO" id="GO:0030001">
    <property type="term" value="P:metal ion transport"/>
    <property type="evidence" value="ECO:0007669"/>
    <property type="project" value="UniProtKB-ARBA"/>
</dbReference>
<feature type="transmembrane region" description="Helical" evidence="8">
    <location>
        <begin position="354"/>
        <end position="374"/>
    </location>
</feature>
<dbReference type="PANTHER" id="PTHR32024">
    <property type="entry name" value="TRK SYSTEM POTASSIUM UPTAKE PROTEIN TRKG-RELATED"/>
    <property type="match status" value="1"/>
</dbReference>
<dbReference type="RefSeq" id="WP_207251205.1">
    <property type="nucleotide sequence ID" value="NZ_JAFMPM010000006.1"/>
</dbReference>
<evidence type="ECO:0000256" key="1">
    <source>
        <dbReference type="ARBA" id="ARBA00004651"/>
    </source>
</evidence>
<evidence type="ECO:0000313" key="11">
    <source>
        <dbReference type="Proteomes" id="UP000664466"/>
    </source>
</evidence>
<keyword evidence="4 8" id="KW-0812">Transmembrane</keyword>
<dbReference type="PANTHER" id="PTHR32024:SF1">
    <property type="entry name" value="KTR SYSTEM POTASSIUM UPTAKE PROTEIN B"/>
    <property type="match status" value="1"/>
</dbReference>
<dbReference type="GO" id="GO:0008324">
    <property type="term" value="F:monoatomic cation transmembrane transporter activity"/>
    <property type="evidence" value="ECO:0007669"/>
    <property type="project" value="InterPro"/>
</dbReference>
<evidence type="ECO:0000256" key="8">
    <source>
        <dbReference type="SAM" id="Phobius"/>
    </source>
</evidence>
<evidence type="ECO:0000256" key="6">
    <source>
        <dbReference type="ARBA" id="ARBA00023065"/>
    </source>
</evidence>
<feature type="transmembrane region" description="Helical" evidence="8">
    <location>
        <begin position="232"/>
        <end position="251"/>
    </location>
</feature>
<dbReference type="EMBL" id="CP072748">
    <property type="protein sequence ID" value="QTX11059.1"/>
    <property type="molecule type" value="Genomic_DNA"/>
</dbReference>
<keyword evidence="5 8" id="KW-1133">Transmembrane helix</keyword>
<feature type="transmembrane region" description="Helical" evidence="8">
    <location>
        <begin position="300"/>
        <end position="333"/>
    </location>
</feature>
<comment type="subcellular location">
    <subcellularLocation>
        <location evidence="1">Cell membrane</location>
        <topology evidence="1">Multi-pass membrane protein</topology>
    </subcellularLocation>
</comment>
<dbReference type="AlphaFoldDB" id="A0A8B0SJN7"/>